<feature type="domain" description="IPT/TIG" evidence="2">
    <location>
        <begin position="90"/>
        <end position="141"/>
    </location>
</feature>
<evidence type="ECO:0000256" key="1">
    <source>
        <dbReference type="SAM" id="MobiDB-lite"/>
    </source>
</evidence>
<dbReference type="InterPro" id="IPR013783">
    <property type="entry name" value="Ig-like_fold"/>
</dbReference>
<feature type="compositionally biased region" description="Basic residues" evidence="1">
    <location>
        <begin position="68"/>
        <end position="77"/>
    </location>
</feature>
<keyword evidence="4" id="KW-1185">Reference proteome</keyword>
<evidence type="ECO:0000259" key="2">
    <source>
        <dbReference type="Pfam" id="PF01833"/>
    </source>
</evidence>
<sequence>MTWHAPPRIREWNATTTPSSSPRAESSPGVNHPHRRDVAPRCPFPTPGLHDASTSVRPPLGDGVHPARDHHHRRRHQHLGHPLIDCYLAPTITSMVPPTGTAGDQITIIGTAFVNVDTVTAIAVFTPVNDTQLIATVPGGLITGTGP</sequence>
<dbReference type="EMBL" id="JAZBJO010000066">
    <property type="protein sequence ID" value="MEE4599160.1"/>
    <property type="molecule type" value="Genomic_DNA"/>
</dbReference>
<dbReference type="Proteomes" id="UP001354709">
    <property type="component" value="Unassembled WGS sequence"/>
</dbReference>
<dbReference type="SUPFAM" id="SSF81296">
    <property type="entry name" value="E set domains"/>
    <property type="match status" value="1"/>
</dbReference>
<comment type="caution">
    <text evidence="3">The sequence shown here is derived from an EMBL/GenBank/DDBJ whole genome shotgun (WGS) entry which is preliminary data.</text>
</comment>
<dbReference type="RefSeq" id="WP_330816455.1">
    <property type="nucleotide sequence ID" value="NZ_JAZBJO010000066.1"/>
</dbReference>
<reference evidence="3 4" key="1">
    <citation type="submission" date="2023-11" db="EMBL/GenBank/DDBJ databases">
        <title>30 novel species of actinomycetes from the DSMZ collection.</title>
        <authorList>
            <person name="Nouioui I."/>
        </authorList>
    </citation>
    <scope>NUCLEOTIDE SEQUENCE [LARGE SCALE GENOMIC DNA]</scope>
    <source>
        <strain evidence="3 4">DSM 41524</strain>
    </source>
</reference>
<protein>
    <submittedName>
        <fullName evidence="3">IPT/TIG domain-containing protein</fullName>
    </submittedName>
</protein>
<dbReference type="Gene3D" id="2.60.40.10">
    <property type="entry name" value="Immunoglobulins"/>
    <property type="match status" value="1"/>
</dbReference>
<dbReference type="InterPro" id="IPR014756">
    <property type="entry name" value="Ig_E-set"/>
</dbReference>
<dbReference type="InterPro" id="IPR002909">
    <property type="entry name" value="IPT_dom"/>
</dbReference>
<proteinExistence type="predicted"/>
<evidence type="ECO:0000313" key="4">
    <source>
        <dbReference type="Proteomes" id="UP001354709"/>
    </source>
</evidence>
<name>A0ABU7QCR5_9ACTN</name>
<dbReference type="Pfam" id="PF01833">
    <property type="entry name" value="TIG"/>
    <property type="match status" value="1"/>
</dbReference>
<accession>A0ABU7QCR5</accession>
<feature type="region of interest" description="Disordered" evidence="1">
    <location>
        <begin position="1"/>
        <end position="77"/>
    </location>
</feature>
<feature type="compositionally biased region" description="Polar residues" evidence="1">
    <location>
        <begin position="13"/>
        <end position="24"/>
    </location>
</feature>
<evidence type="ECO:0000313" key="3">
    <source>
        <dbReference type="EMBL" id="MEE4599160.1"/>
    </source>
</evidence>
<organism evidence="3 4">
    <name type="scientific">Streptomyces asiaticus subsp. ignotus</name>
    <dbReference type="NCBI Taxonomy" id="3098222"/>
    <lineage>
        <taxon>Bacteria</taxon>
        <taxon>Bacillati</taxon>
        <taxon>Actinomycetota</taxon>
        <taxon>Actinomycetes</taxon>
        <taxon>Kitasatosporales</taxon>
        <taxon>Streptomycetaceae</taxon>
        <taxon>Streptomyces</taxon>
        <taxon>Streptomyces violaceusniger group</taxon>
    </lineage>
</organism>
<gene>
    <name evidence="3" type="ORF">V2J94_46395</name>
</gene>